<dbReference type="InterPro" id="IPR036984">
    <property type="entry name" value="NrpR_dom_sf"/>
</dbReference>
<evidence type="ECO:0000313" key="3">
    <source>
        <dbReference type="EMBL" id="VGO20252.1"/>
    </source>
</evidence>
<dbReference type="InterPro" id="IPR038982">
    <property type="entry name" value="NrpR"/>
</dbReference>
<feature type="domain" description="NrpR regulatory" evidence="1">
    <location>
        <begin position="83"/>
        <end position="321"/>
    </location>
</feature>
<proteinExistence type="predicted"/>
<dbReference type="PANTHER" id="PTHR41964:SF1">
    <property type="entry name" value="GLOBAL NITROGEN REGULATOR NRPR"/>
    <property type="match status" value="1"/>
</dbReference>
<dbReference type="Proteomes" id="UP000346198">
    <property type="component" value="Unassembled WGS sequence"/>
</dbReference>
<dbReference type="AlphaFoldDB" id="A0A6C2UJ51"/>
<name>A0A6C2UJ51_9BACT</name>
<accession>A0A6C2UJ51</accession>
<dbReference type="PANTHER" id="PTHR41964">
    <property type="entry name" value="GLOBAL NITROGEN REGULATOR NRPR"/>
    <property type="match status" value="1"/>
</dbReference>
<evidence type="ECO:0000259" key="1">
    <source>
        <dbReference type="Pfam" id="PF01995"/>
    </source>
</evidence>
<gene>
    <name evidence="3" type="ORF">SCARR_02313</name>
</gene>
<keyword evidence="4" id="KW-1185">Reference proteome</keyword>
<feature type="domain" description="Ribonuclease R winged-helix" evidence="2">
    <location>
        <begin position="10"/>
        <end position="73"/>
    </location>
</feature>
<dbReference type="Pfam" id="PF01995">
    <property type="entry name" value="NRD1_2"/>
    <property type="match status" value="1"/>
</dbReference>
<dbReference type="Gene3D" id="3.30.70.1360">
    <property type="entry name" value="mj0159-like"/>
    <property type="match status" value="1"/>
</dbReference>
<organism evidence="3 4">
    <name type="scientific">Pontiella sulfatireligans</name>
    <dbReference type="NCBI Taxonomy" id="2750658"/>
    <lineage>
        <taxon>Bacteria</taxon>
        <taxon>Pseudomonadati</taxon>
        <taxon>Kiritimatiellota</taxon>
        <taxon>Kiritimatiellia</taxon>
        <taxon>Kiritimatiellales</taxon>
        <taxon>Pontiellaceae</taxon>
        <taxon>Pontiella</taxon>
    </lineage>
</organism>
<protein>
    <submittedName>
        <fullName evidence="3">Uncharacterized protein</fullName>
    </submittedName>
</protein>
<dbReference type="RefSeq" id="WP_136061689.1">
    <property type="nucleotide sequence ID" value="NZ_CAAHFH010000001.1"/>
</dbReference>
<dbReference type="InterPro" id="IPR013668">
    <property type="entry name" value="RNase_R_HTH_12"/>
</dbReference>
<evidence type="ECO:0000259" key="2">
    <source>
        <dbReference type="Pfam" id="PF08461"/>
    </source>
</evidence>
<dbReference type="Pfam" id="PF08461">
    <property type="entry name" value="WHD_RNase_R"/>
    <property type="match status" value="1"/>
</dbReference>
<sequence>MDKRQKKRLAILDALSRSGQVLSSTRITELLIGQGMDISERSVRIYLGELDKEGFTESHGRRGRLITEKGKHEADASRVLEGIGLLSGKIDAMTYRMDFDPALRRGTVVVNVSVIPLDAFTTERLELIEMVFAEGYSMGTMLSLFSPGETCGSFTVPEGHVGVGTVCSITLNGVLLRRGVPTSSRFGGLIELRDGAPSRFVDIIHYDGTSIDPLVVFIRSGMADYIGAVTTGNGRIGASFREFPADSVETVRSISKQLEAIGLGSLLCLGNRGQSLYGVAVGPQRVGAIIIGGLNPMSIFEETGLRIRSGAMSGLVDFNNLFHNTELKDRLAALR</sequence>
<dbReference type="EMBL" id="CAAHFH010000001">
    <property type="protein sequence ID" value="VGO20252.1"/>
    <property type="molecule type" value="Genomic_DNA"/>
</dbReference>
<dbReference type="InterPro" id="IPR002846">
    <property type="entry name" value="NRD"/>
</dbReference>
<reference evidence="3 4" key="1">
    <citation type="submission" date="2019-04" db="EMBL/GenBank/DDBJ databases">
        <authorList>
            <person name="Van Vliet M D."/>
        </authorList>
    </citation>
    <scope>NUCLEOTIDE SEQUENCE [LARGE SCALE GENOMIC DNA]</scope>
    <source>
        <strain evidence="3 4">F21</strain>
    </source>
</reference>
<evidence type="ECO:0000313" key="4">
    <source>
        <dbReference type="Proteomes" id="UP000346198"/>
    </source>
</evidence>